<evidence type="ECO:0000313" key="2">
    <source>
        <dbReference type="Proteomes" id="UP000183471"/>
    </source>
</evidence>
<reference evidence="1 2" key="1">
    <citation type="submission" date="2016-10" db="EMBL/GenBank/DDBJ databases">
        <authorList>
            <person name="Varghese N."/>
            <person name="Submissions S."/>
        </authorList>
    </citation>
    <scope>NUCLEOTIDE SEQUENCE [LARGE SCALE GENOMIC DNA]</scope>
    <source>
        <strain evidence="1 2">Nl1</strain>
    </source>
</reference>
<dbReference type="RefSeq" id="WP_074633921.1">
    <property type="nucleotide sequence ID" value="NZ_FNKY01000001.1"/>
</dbReference>
<sequence length="92" mass="10434">MAITHSLPGEFLSEAAEAKKERLIFEVNPEALKLFDELRVRTGASTRSELFRNLLKFASASVDDLEEGYIPLLKDKEGNLLKSTGHKFLVWR</sequence>
<dbReference type="EMBL" id="FNKY01000001">
    <property type="protein sequence ID" value="SDQ98074.1"/>
    <property type="molecule type" value="Genomic_DNA"/>
</dbReference>
<gene>
    <name evidence="1" type="ORF">SAMN05216402_3098</name>
</gene>
<proteinExistence type="predicted"/>
<evidence type="ECO:0000313" key="1">
    <source>
        <dbReference type="EMBL" id="SDQ98074.1"/>
    </source>
</evidence>
<evidence type="ECO:0008006" key="3">
    <source>
        <dbReference type="Google" id="ProtNLM"/>
    </source>
</evidence>
<accession>A0ABY0TKM9</accession>
<dbReference type="Proteomes" id="UP000183471">
    <property type="component" value="Unassembled WGS sequence"/>
</dbReference>
<protein>
    <recommendedName>
        <fullName evidence="3">Ribbon-helix-helix protein CopG domain-containing protein</fullName>
    </recommendedName>
</protein>
<comment type="caution">
    <text evidence="1">The sequence shown here is derived from an EMBL/GenBank/DDBJ whole genome shotgun (WGS) entry which is preliminary data.</text>
</comment>
<keyword evidence="2" id="KW-1185">Reference proteome</keyword>
<name>A0ABY0TKM9_9PROT</name>
<organism evidence="1 2">
    <name type="scientific">Nitrosospira multiformis</name>
    <dbReference type="NCBI Taxonomy" id="1231"/>
    <lineage>
        <taxon>Bacteria</taxon>
        <taxon>Pseudomonadati</taxon>
        <taxon>Pseudomonadota</taxon>
        <taxon>Betaproteobacteria</taxon>
        <taxon>Nitrosomonadales</taxon>
        <taxon>Nitrosomonadaceae</taxon>
        <taxon>Nitrosospira</taxon>
    </lineage>
</organism>